<sequence length="90" mass="10229">MSLSSLIIICLCHFVNSRISLHLVNIVTIVESGCSEGLFVKMVDNEQLTLIEDSLMTDDVSSDIREKTGCYQSAVILFLQKKRRKKTYQM</sequence>
<protein>
    <submittedName>
        <fullName evidence="2">Uncharacterized protein</fullName>
    </submittedName>
</protein>
<organism evidence="2 3">
    <name type="scientific">Henosepilachna vigintioctopunctata</name>
    <dbReference type="NCBI Taxonomy" id="420089"/>
    <lineage>
        <taxon>Eukaryota</taxon>
        <taxon>Metazoa</taxon>
        <taxon>Ecdysozoa</taxon>
        <taxon>Arthropoda</taxon>
        <taxon>Hexapoda</taxon>
        <taxon>Insecta</taxon>
        <taxon>Pterygota</taxon>
        <taxon>Neoptera</taxon>
        <taxon>Endopterygota</taxon>
        <taxon>Coleoptera</taxon>
        <taxon>Polyphaga</taxon>
        <taxon>Cucujiformia</taxon>
        <taxon>Coccinelloidea</taxon>
        <taxon>Coccinellidae</taxon>
        <taxon>Epilachninae</taxon>
        <taxon>Epilachnini</taxon>
        <taxon>Henosepilachna</taxon>
    </lineage>
</organism>
<gene>
    <name evidence="2" type="ORF">WA026_016700</name>
</gene>
<feature type="chain" id="PRO_5043632107" evidence="1">
    <location>
        <begin position="18"/>
        <end position="90"/>
    </location>
</feature>
<dbReference type="EMBL" id="JARQZJ010000100">
    <property type="protein sequence ID" value="KAK9886420.1"/>
    <property type="molecule type" value="Genomic_DNA"/>
</dbReference>
<keyword evidence="3" id="KW-1185">Reference proteome</keyword>
<dbReference type="Proteomes" id="UP001431783">
    <property type="component" value="Unassembled WGS sequence"/>
</dbReference>
<name>A0AAW1UV91_9CUCU</name>
<evidence type="ECO:0000256" key="1">
    <source>
        <dbReference type="SAM" id="SignalP"/>
    </source>
</evidence>
<evidence type="ECO:0000313" key="3">
    <source>
        <dbReference type="Proteomes" id="UP001431783"/>
    </source>
</evidence>
<proteinExistence type="predicted"/>
<feature type="signal peptide" evidence="1">
    <location>
        <begin position="1"/>
        <end position="17"/>
    </location>
</feature>
<dbReference type="AlphaFoldDB" id="A0AAW1UV91"/>
<evidence type="ECO:0000313" key="2">
    <source>
        <dbReference type="EMBL" id="KAK9886420.1"/>
    </source>
</evidence>
<reference evidence="2 3" key="1">
    <citation type="submission" date="2023-03" db="EMBL/GenBank/DDBJ databases">
        <title>Genome insight into feeding habits of ladybird beetles.</title>
        <authorList>
            <person name="Li H.-S."/>
            <person name="Huang Y.-H."/>
            <person name="Pang H."/>
        </authorList>
    </citation>
    <scope>NUCLEOTIDE SEQUENCE [LARGE SCALE GENOMIC DNA]</scope>
    <source>
        <strain evidence="2">SYSU_2023b</strain>
        <tissue evidence="2">Whole body</tissue>
    </source>
</reference>
<keyword evidence="1" id="KW-0732">Signal</keyword>
<comment type="caution">
    <text evidence="2">The sequence shown here is derived from an EMBL/GenBank/DDBJ whole genome shotgun (WGS) entry which is preliminary data.</text>
</comment>
<accession>A0AAW1UV91</accession>